<dbReference type="InterPro" id="IPR047647">
    <property type="entry name" value="ISAs1_transpos"/>
</dbReference>
<gene>
    <name evidence="4" type="ORF">GCM10009535_60880</name>
</gene>
<evidence type="ECO:0000256" key="1">
    <source>
        <dbReference type="SAM" id="Phobius"/>
    </source>
</evidence>
<dbReference type="PANTHER" id="PTHR30298">
    <property type="entry name" value="H REPEAT-ASSOCIATED PREDICTED TRANSPOSASE"/>
    <property type="match status" value="1"/>
</dbReference>
<keyword evidence="1" id="KW-0812">Transmembrane</keyword>
<dbReference type="InterPro" id="IPR002559">
    <property type="entry name" value="Transposase_11"/>
</dbReference>
<keyword evidence="5" id="KW-1185">Reference proteome</keyword>
<evidence type="ECO:0000259" key="3">
    <source>
        <dbReference type="Pfam" id="PF13808"/>
    </source>
</evidence>
<evidence type="ECO:0000313" key="5">
    <source>
        <dbReference type="Proteomes" id="UP001500724"/>
    </source>
</evidence>
<name>A0ABN1HYF0_9ACTN</name>
<dbReference type="Pfam" id="PF01609">
    <property type="entry name" value="DDE_Tnp_1"/>
    <property type="match status" value="1"/>
</dbReference>
<comment type="caution">
    <text evidence="4">The sequence shown here is derived from an EMBL/GenBank/DDBJ whole genome shotgun (WGS) entry which is preliminary data.</text>
</comment>
<dbReference type="EMBL" id="BAAAGU010000137">
    <property type="protein sequence ID" value="GAA0673532.1"/>
    <property type="molecule type" value="Genomic_DNA"/>
</dbReference>
<dbReference type="Proteomes" id="UP001500724">
    <property type="component" value="Unassembled WGS sequence"/>
</dbReference>
<dbReference type="Pfam" id="PF13808">
    <property type="entry name" value="DDE_Tnp_1_assoc"/>
    <property type="match status" value="1"/>
</dbReference>
<reference evidence="4 5" key="1">
    <citation type="journal article" date="2019" name="Int. J. Syst. Evol. Microbiol.">
        <title>The Global Catalogue of Microorganisms (GCM) 10K type strain sequencing project: providing services to taxonomists for standard genome sequencing and annotation.</title>
        <authorList>
            <consortium name="The Broad Institute Genomics Platform"/>
            <consortium name="The Broad Institute Genome Sequencing Center for Infectious Disease"/>
            <person name="Wu L."/>
            <person name="Ma J."/>
        </authorList>
    </citation>
    <scope>NUCLEOTIDE SEQUENCE [LARGE SCALE GENOMIC DNA]</scope>
    <source>
        <strain evidence="4 5">JCM 10367</strain>
    </source>
</reference>
<keyword evidence="1" id="KW-0472">Membrane</keyword>
<evidence type="ECO:0000259" key="2">
    <source>
        <dbReference type="Pfam" id="PF01609"/>
    </source>
</evidence>
<dbReference type="InterPro" id="IPR032806">
    <property type="entry name" value="YbfD_N"/>
</dbReference>
<keyword evidence="1" id="KW-1133">Transmembrane helix</keyword>
<proteinExistence type="predicted"/>
<dbReference type="InterPro" id="IPR051698">
    <property type="entry name" value="Transposase_11-like"/>
</dbReference>
<sequence>MCRQSATVCLVKSPTRQHCATGPLAERLATLADPRCRRGKRHPFVAVLLIACSAVVTGARSFVAIDEWATDAPQDVLARLGARTTTALAVRVPPSGATIRRVIKDTCPGGLADLLGHDPAGTDTLAIDGKSARGSRLGTTPAAHLLAAMTGTGMTVTQLRVPEKTNEITCFAALLDPYDLRGVTVTGDALHTQRDHARFLVETKKAHYAFTVKRNQKNLYIQLRTLPWEKATAKFYDRTTGHGRKETRVVQALTVTDLGVDFPHAVQVAKVVRHRTDTKSGKQSRETVYVITDLPSRQASPERIAKILRAHWVIENRLHFVRDTAFREDACKIRTGHGPENMATLRSFAINQLRTAGHTNIAAGLRTTALRPYERPLTVLGLN</sequence>
<feature type="domain" description="Transposase IS4-like" evidence="2">
    <location>
        <begin position="122"/>
        <end position="351"/>
    </location>
</feature>
<protein>
    <submittedName>
        <fullName evidence="4">ISAs1 family transposase</fullName>
    </submittedName>
</protein>
<organism evidence="4 5">
    <name type="scientific">Streptomyces thermocarboxydovorans</name>
    <dbReference type="NCBI Taxonomy" id="59298"/>
    <lineage>
        <taxon>Bacteria</taxon>
        <taxon>Bacillati</taxon>
        <taxon>Actinomycetota</taxon>
        <taxon>Actinomycetes</taxon>
        <taxon>Kitasatosporales</taxon>
        <taxon>Streptomycetaceae</taxon>
        <taxon>Streptomyces</taxon>
    </lineage>
</organism>
<feature type="domain" description="H repeat-associated protein N-terminal" evidence="3">
    <location>
        <begin position="26"/>
        <end position="112"/>
    </location>
</feature>
<dbReference type="PANTHER" id="PTHR30298:SF0">
    <property type="entry name" value="PROTEIN YBFL-RELATED"/>
    <property type="match status" value="1"/>
</dbReference>
<dbReference type="RefSeq" id="WP_344007956.1">
    <property type="nucleotide sequence ID" value="NZ_BAAAGU010000137.1"/>
</dbReference>
<accession>A0ABN1HYF0</accession>
<evidence type="ECO:0000313" key="4">
    <source>
        <dbReference type="EMBL" id="GAA0673532.1"/>
    </source>
</evidence>
<dbReference type="NCBIfam" id="NF033564">
    <property type="entry name" value="transpos_ISAs1"/>
    <property type="match status" value="1"/>
</dbReference>
<feature type="transmembrane region" description="Helical" evidence="1">
    <location>
        <begin position="44"/>
        <end position="63"/>
    </location>
</feature>